<organism evidence="1 2">
    <name type="scientific">Arabis nemorensis</name>
    <dbReference type="NCBI Taxonomy" id="586526"/>
    <lineage>
        <taxon>Eukaryota</taxon>
        <taxon>Viridiplantae</taxon>
        <taxon>Streptophyta</taxon>
        <taxon>Embryophyta</taxon>
        <taxon>Tracheophyta</taxon>
        <taxon>Spermatophyta</taxon>
        <taxon>Magnoliopsida</taxon>
        <taxon>eudicotyledons</taxon>
        <taxon>Gunneridae</taxon>
        <taxon>Pentapetalae</taxon>
        <taxon>rosids</taxon>
        <taxon>malvids</taxon>
        <taxon>Brassicales</taxon>
        <taxon>Brassicaceae</taxon>
        <taxon>Arabideae</taxon>
        <taxon>Arabis</taxon>
    </lineage>
</organism>
<evidence type="ECO:0000313" key="1">
    <source>
        <dbReference type="EMBL" id="VVA98837.1"/>
    </source>
</evidence>
<dbReference type="EMBL" id="CABITT030000003">
    <property type="protein sequence ID" value="VVA98837.1"/>
    <property type="molecule type" value="Genomic_DNA"/>
</dbReference>
<dbReference type="Proteomes" id="UP000489600">
    <property type="component" value="Unassembled WGS sequence"/>
</dbReference>
<proteinExistence type="predicted"/>
<name>A0A565BB18_9BRAS</name>
<evidence type="ECO:0000313" key="2">
    <source>
        <dbReference type="Proteomes" id="UP000489600"/>
    </source>
</evidence>
<accession>A0A565BB18</accession>
<comment type="caution">
    <text evidence="1">The sequence shown here is derived from an EMBL/GenBank/DDBJ whole genome shotgun (WGS) entry which is preliminary data.</text>
</comment>
<protein>
    <submittedName>
        <fullName evidence="1">Uncharacterized protein</fullName>
    </submittedName>
</protein>
<sequence>MNPINVDREYESNMRVKHWKWKTSLRGGKVKKKVSVCIYLPNLPKEVSDLMYLREKWLVVSLDEERVGDVSILNGLVQVGEWSRRNPHDEQLVVSGAIWSSLVYDMSLTVWRVLNWETMLVPSPNLSWIVVVGAAGSTTRLTDGRGSEADPRALPMPWNGVNGLGDSCGYKM</sequence>
<reference evidence="1" key="1">
    <citation type="submission" date="2019-07" db="EMBL/GenBank/DDBJ databases">
        <authorList>
            <person name="Dittberner H."/>
        </authorList>
    </citation>
    <scope>NUCLEOTIDE SEQUENCE [LARGE SCALE GENOMIC DNA]</scope>
</reference>
<keyword evidence="2" id="KW-1185">Reference proteome</keyword>
<dbReference type="AlphaFoldDB" id="A0A565BB18"/>
<gene>
    <name evidence="1" type="ORF">ANE_LOCUS9282</name>
</gene>